<evidence type="ECO:0000256" key="2">
    <source>
        <dbReference type="SAM" id="Phobius"/>
    </source>
</evidence>
<dbReference type="InterPro" id="IPR007313">
    <property type="entry name" value="FxsA"/>
</dbReference>
<keyword evidence="2" id="KW-0472">Membrane</keyword>
<dbReference type="EMBL" id="PDJC01000001">
    <property type="protein sequence ID" value="PFG16651.1"/>
    <property type="molecule type" value="Genomic_DNA"/>
</dbReference>
<evidence type="ECO:0000256" key="1">
    <source>
        <dbReference type="SAM" id="MobiDB-lite"/>
    </source>
</evidence>
<keyword evidence="2" id="KW-1133">Transmembrane helix</keyword>
<organism evidence="3 4">
    <name type="scientific">Propionicimonas paludicola</name>
    <dbReference type="NCBI Taxonomy" id="185243"/>
    <lineage>
        <taxon>Bacteria</taxon>
        <taxon>Bacillati</taxon>
        <taxon>Actinomycetota</taxon>
        <taxon>Actinomycetes</taxon>
        <taxon>Propionibacteriales</taxon>
        <taxon>Nocardioidaceae</taxon>
        <taxon>Propionicimonas</taxon>
    </lineage>
</organism>
<dbReference type="AlphaFoldDB" id="A0A2A9CR33"/>
<proteinExistence type="predicted"/>
<keyword evidence="2" id="KW-0812">Transmembrane</keyword>
<accession>A0A2A9CR33</accession>
<dbReference type="GO" id="GO:0016020">
    <property type="term" value="C:membrane"/>
    <property type="evidence" value="ECO:0007669"/>
    <property type="project" value="InterPro"/>
</dbReference>
<keyword evidence="4" id="KW-1185">Reference proteome</keyword>
<dbReference type="Proteomes" id="UP000226079">
    <property type="component" value="Unassembled WGS sequence"/>
</dbReference>
<feature type="transmembrane region" description="Helical" evidence="2">
    <location>
        <begin position="34"/>
        <end position="54"/>
    </location>
</feature>
<feature type="compositionally biased region" description="Pro residues" evidence="1">
    <location>
        <begin position="155"/>
        <end position="164"/>
    </location>
</feature>
<reference evidence="3 4" key="1">
    <citation type="submission" date="2017-10" db="EMBL/GenBank/DDBJ databases">
        <title>Sequencing the genomes of 1000 actinobacteria strains.</title>
        <authorList>
            <person name="Klenk H.-P."/>
        </authorList>
    </citation>
    <scope>NUCLEOTIDE SEQUENCE [LARGE SCALE GENOMIC DNA]</scope>
    <source>
        <strain evidence="3 4">DSM 15597</strain>
    </source>
</reference>
<feature type="transmembrane region" description="Helical" evidence="2">
    <location>
        <begin position="7"/>
        <end position="28"/>
    </location>
</feature>
<dbReference type="RefSeq" id="WP_169923751.1">
    <property type="nucleotide sequence ID" value="NZ_PDJC01000001.1"/>
</dbReference>
<feature type="transmembrane region" description="Helical" evidence="2">
    <location>
        <begin position="83"/>
        <end position="108"/>
    </location>
</feature>
<sequence length="172" mass="17970">MIATKRWVLPVLVIGFIAVSIVEVWLLTLVGTRIGIGWTVAILIAEALLGSWLLQREGRKAWAALWDALSLGRIPSGQLADAALVLVGGILLILPGFVTDVFGLIFLIPATRPYARRVLGCLLARQSAKSGSLGAANSAFNTGTVISGETVDGPAPSPQPPASPDPRGELLG</sequence>
<evidence type="ECO:0000313" key="3">
    <source>
        <dbReference type="EMBL" id="PFG16651.1"/>
    </source>
</evidence>
<evidence type="ECO:0000313" key="4">
    <source>
        <dbReference type="Proteomes" id="UP000226079"/>
    </source>
</evidence>
<protein>
    <submittedName>
        <fullName evidence="3">UPF0716 protein FxsA</fullName>
    </submittedName>
</protein>
<dbReference type="PANTHER" id="PTHR35335:SF1">
    <property type="entry name" value="UPF0716 PROTEIN FXSA"/>
    <property type="match status" value="1"/>
</dbReference>
<comment type="caution">
    <text evidence="3">The sequence shown here is derived from an EMBL/GenBank/DDBJ whole genome shotgun (WGS) entry which is preliminary data.</text>
</comment>
<gene>
    <name evidence="3" type="ORF">ATK74_1202</name>
</gene>
<dbReference type="PANTHER" id="PTHR35335">
    <property type="entry name" value="UPF0716 PROTEIN FXSA"/>
    <property type="match status" value="1"/>
</dbReference>
<feature type="region of interest" description="Disordered" evidence="1">
    <location>
        <begin position="145"/>
        <end position="172"/>
    </location>
</feature>
<dbReference type="NCBIfam" id="NF008528">
    <property type="entry name" value="PRK11463.1-2"/>
    <property type="match status" value="1"/>
</dbReference>
<name>A0A2A9CR33_9ACTN</name>
<dbReference type="Pfam" id="PF04186">
    <property type="entry name" value="FxsA"/>
    <property type="match status" value="1"/>
</dbReference>